<dbReference type="RefSeq" id="WP_034318532.1">
    <property type="nucleotide sequence ID" value="NZ_JBCMYH010000004.1"/>
</dbReference>
<accession>A0A081LEK3</accession>
<dbReference type="InterPro" id="IPR043148">
    <property type="entry name" value="TagF_C"/>
</dbReference>
<evidence type="ECO:0000313" key="1">
    <source>
        <dbReference type="EMBL" id="KEP27679.1"/>
    </source>
</evidence>
<dbReference type="Proteomes" id="UP000028091">
    <property type="component" value="Unassembled WGS sequence"/>
</dbReference>
<dbReference type="AlphaFoldDB" id="A0A081LEK3"/>
<dbReference type="OrthoDB" id="2033017at2"/>
<gene>
    <name evidence="1" type="ORF">BA70_11160</name>
</gene>
<proteinExistence type="predicted"/>
<dbReference type="EMBL" id="JOTP01000003">
    <property type="protein sequence ID" value="KEP27679.1"/>
    <property type="molecule type" value="Genomic_DNA"/>
</dbReference>
<dbReference type="Gene3D" id="3.40.50.12580">
    <property type="match status" value="1"/>
</dbReference>
<reference evidence="1 2" key="1">
    <citation type="submission" date="2012-09" db="EMBL/GenBank/DDBJ databases">
        <title>Genome Sequence of Bacillus sp. DW5-4.</title>
        <authorList>
            <person name="Lai Q."/>
            <person name="Liu Y."/>
            <person name="Shao Z."/>
        </authorList>
    </citation>
    <scope>NUCLEOTIDE SEQUENCE [LARGE SCALE GENOMIC DNA]</scope>
    <source>
        <strain evidence="1 2">DW5-4</strain>
    </source>
</reference>
<organism evidence="1 2">
    <name type="scientific">Bacillus zhangzhouensis</name>
    <dbReference type="NCBI Taxonomy" id="1178540"/>
    <lineage>
        <taxon>Bacteria</taxon>
        <taxon>Bacillati</taxon>
        <taxon>Bacillota</taxon>
        <taxon>Bacilli</taxon>
        <taxon>Bacillales</taxon>
        <taxon>Bacillaceae</taxon>
        <taxon>Bacillus</taxon>
    </lineage>
</organism>
<dbReference type="eggNOG" id="COG1887">
    <property type="taxonomic scope" value="Bacteria"/>
</dbReference>
<keyword evidence="2" id="KW-1185">Reference proteome</keyword>
<dbReference type="GO" id="GO:0016020">
    <property type="term" value="C:membrane"/>
    <property type="evidence" value="ECO:0007669"/>
    <property type="project" value="InterPro"/>
</dbReference>
<comment type="caution">
    <text evidence="1">The sequence shown here is derived from an EMBL/GenBank/DDBJ whole genome shotgun (WGS) entry which is preliminary data.</text>
</comment>
<sequence length="788" mass="94080">MYKLYHNFIEILNLDEHKLALYIDKIEKLCTFEFEKLNVNESKWICEINVKDQMIFESTIDHSNEMIYLYSKDQNLYIVKESSDMIQPNQIHPIEINNQFENIYVKQLGIDRYGLYRGEEELLLFSGLLNVDEINQNYKMNLTINRTDRRFVDISFIIYSPFHFVITYDCQNKELNVRKILFDVMQEHKDIEVTVNNRNQIKILNKVTQQKKIVNFRLVPRYQPLKVFGKDTLEQFKEDNILNILVINKQRYYIYVRTNGVYLVRGNPYLVTKHTSRLRIFSLFNSFYIYGRLTHYAYNSDQKYEYLYIRNSDHKLARFMRPFRKIKFLKRYGFFKISLNDLDLDSRIHNNLFVGNDNRIIHSLRLKKRDKKVKTYITKKNRDKLQVLRTNLFGNVTSTIIPYSQEYSLFSKVKIKVASILSSFYKDKKYGVNLFFEKKSDKADESAIRVYDYIQENCQTNSRNYFILNKKSSAYPSLKAKYGKGIIPKYSLRHYLSIFNASYFISSELSNHVLNDRLYIDHLRERIMSVPLVFLQHGIMFAKPVDNPMAFGFHKDKNQYNIYKSVISSELEAGEFYKMNYDRDDLILTGLATFDHAKLVDGADKIAFMPTYRYWEEGLIYTNRIEETSYYRVLIKIIKCFEEAGLLDRLLIVPHNKFSQYVYQNLPQYKHIISDNPSEALKVSKVFITDYSSAIYDAQYRGAYPIFYWEEKDYLIRQYKAIPPVNEENAPGPIAYNTQDLIRIVKHAIDHQYVVEDEYKEKYLKINSFNDNQNTKRITDFLKEHQII</sequence>
<name>A0A081LEK3_9BACI</name>
<dbReference type="GO" id="GO:0047355">
    <property type="term" value="F:CDP-glycerol glycerophosphotransferase activity"/>
    <property type="evidence" value="ECO:0007669"/>
    <property type="project" value="InterPro"/>
</dbReference>
<evidence type="ECO:0000313" key="2">
    <source>
        <dbReference type="Proteomes" id="UP000028091"/>
    </source>
</evidence>
<dbReference type="Pfam" id="PF04464">
    <property type="entry name" value="Glyphos_transf"/>
    <property type="match status" value="1"/>
</dbReference>
<protein>
    <submittedName>
        <fullName evidence="1">Teichoic acid biosynthesis protein</fullName>
    </submittedName>
</protein>
<dbReference type="InterPro" id="IPR007554">
    <property type="entry name" value="Glycerophosphate_synth"/>
</dbReference>